<protein>
    <submittedName>
        <fullName evidence="1">DUF1800 family protein</fullName>
    </submittedName>
</protein>
<name>A0A844Z7K0_9SPHN</name>
<evidence type="ECO:0000313" key="1">
    <source>
        <dbReference type="EMBL" id="MXO83226.1"/>
    </source>
</evidence>
<evidence type="ECO:0000313" key="2">
    <source>
        <dbReference type="Proteomes" id="UP000460290"/>
    </source>
</evidence>
<dbReference type="RefSeq" id="WP_160613600.1">
    <property type="nucleotide sequence ID" value="NZ_JAUFQM010000001.1"/>
</dbReference>
<dbReference type="InterPro" id="IPR014917">
    <property type="entry name" value="DUF1800"/>
</dbReference>
<dbReference type="Proteomes" id="UP000460290">
    <property type="component" value="Unassembled WGS sequence"/>
</dbReference>
<dbReference type="AlphaFoldDB" id="A0A844Z7K0"/>
<dbReference type="EMBL" id="WTYZ01000001">
    <property type="protein sequence ID" value="MXO83226.1"/>
    <property type="molecule type" value="Genomic_DNA"/>
</dbReference>
<accession>A0A844Z7K0</accession>
<dbReference type="Pfam" id="PF08811">
    <property type="entry name" value="DUF1800"/>
    <property type="match status" value="1"/>
</dbReference>
<proteinExistence type="predicted"/>
<gene>
    <name evidence="1" type="ORF">GRI35_07575</name>
</gene>
<dbReference type="OrthoDB" id="9772295at2"/>
<comment type="caution">
    <text evidence="1">The sequence shown here is derived from an EMBL/GenBank/DDBJ whole genome shotgun (WGS) entry which is preliminary data.</text>
</comment>
<organism evidence="1 2">
    <name type="scientific">Pontixanthobacter aestiaquae</name>
    <dbReference type="NCBI Taxonomy" id="1509367"/>
    <lineage>
        <taxon>Bacteria</taxon>
        <taxon>Pseudomonadati</taxon>
        <taxon>Pseudomonadota</taxon>
        <taxon>Alphaproteobacteria</taxon>
        <taxon>Sphingomonadales</taxon>
        <taxon>Erythrobacteraceae</taxon>
        <taxon>Pontixanthobacter</taxon>
    </lineage>
</organism>
<sequence length="460" mass="51455">MTPISIAWNRFGLGGRPQDQQPDNPERWLLDQFERYDPRPAAIASQPNSTEAIQSYLGIRTIRRMARESGAEDRGQQQIREVRQTARRNYVQAVAARGAQAVESDAPFAERMVYFWSNHFAVSVQKNQLRGMAGAHEFEAIRPHVLGSFRDMLRAAVLHPAMFIYLDQFQSTGPNSQIAVRRRRRGRNEAGLNENLAREILELHTLGAQGGYTQADVTEFARAMTGWTVDGTARARRAATLPNGSAWAGYMHEPGSRTVLGQTYTQDGHEQSLAILDTVAKHPSTAKHVATKLVRHFAGDEPPQPMIARLERTFLESNGDLPSLYRAIVESPEAWTEQPVKFRTPWEWSIAIMRATGGSRMNARRFVRMQQELGQVPWGPPSPQGYPDTSSNWAAPDALIRRVEVAAQIAALSREGDIPSLARHLFQDGLNDSTATWISRAESPEQGLALLLSSPEMMRR</sequence>
<keyword evidence="2" id="KW-1185">Reference proteome</keyword>
<reference evidence="1 2" key="1">
    <citation type="submission" date="2019-12" db="EMBL/GenBank/DDBJ databases">
        <title>Genomic-based taxomic classification of the family Erythrobacteraceae.</title>
        <authorList>
            <person name="Xu L."/>
        </authorList>
    </citation>
    <scope>NUCLEOTIDE SEQUENCE [LARGE SCALE GENOMIC DNA]</scope>
    <source>
        <strain evidence="1 2">KCTC 42006</strain>
    </source>
</reference>